<proteinExistence type="predicted"/>
<dbReference type="AlphaFoldDB" id="A0A252EFH7"/>
<evidence type="ECO:0000256" key="1">
    <source>
        <dbReference type="SAM" id="SignalP"/>
    </source>
</evidence>
<organism evidence="2 3">
    <name type="scientific">Acetobacter senegalensis</name>
    <dbReference type="NCBI Taxonomy" id="446692"/>
    <lineage>
        <taxon>Bacteria</taxon>
        <taxon>Pseudomonadati</taxon>
        <taxon>Pseudomonadota</taxon>
        <taxon>Alphaproteobacteria</taxon>
        <taxon>Acetobacterales</taxon>
        <taxon>Acetobacteraceae</taxon>
        <taxon>Acetobacter</taxon>
    </lineage>
</organism>
<name>A0A252EFH7_9PROT</name>
<comment type="caution">
    <text evidence="2">The sequence shown here is derived from an EMBL/GenBank/DDBJ whole genome shotgun (WGS) entry which is preliminary data.</text>
</comment>
<protein>
    <submittedName>
        <fullName evidence="2">Uncharacterized protein</fullName>
    </submittedName>
</protein>
<evidence type="ECO:0000313" key="2">
    <source>
        <dbReference type="EMBL" id="OUL64944.1"/>
    </source>
</evidence>
<gene>
    <name evidence="2" type="ORF">HK16_19990</name>
</gene>
<dbReference type="PROSITE" id="PS51257">
    <property type="entry name" value="PROKAR_LIPOPROTEIN"/>
    <property type="match status" value="1"/>
</dbReference>
<keyword evidence="1" id="KW-0732">Signal</keyword>
<dbReference type="EMBL" id="JOOZ01000093">
    <property type="protein sequence ID" value="OUL64944.1"/>
    <property type="molecule type" value="Genomic_DNA"/>
</dbReference>
<feature type="signal peptide" evidence="1">
    <location>
        <begin position="1"/>
        <end position="26"/>
    </location>
</feature>
<accession>A0A252EFH7</accession>
<reference evidence="2 3" key="1">
    <citation type="submission" date="2014-06" db="EMBL/GenBank/DDBJ databases">
        <authorList>
            <person name="Ju J."/>
            <person name="Zhang J."/>
        </authorList>
    </citation>
    <scope>NUCLEOTIDE SEQUENCE [LARGE SCALE GENOMIC DNA]</scope>
    <source>
        <strain evidence="2">DmL_050</strain>
    </source>
</reference>
<sequence>MSGKNKKAICLAMLTLALAPALSGCANGDMTGADGKLSLNKIVSNIAPDEGTIPDRALF</sequence>
<evidence type="ECO:0000313" key="3">
    <source>
        <dbReference type="Proteomes" id="UP000195072"/>
    </source>
</evidence>
<dbReference type="Proteomes" id="UP000195072">
    <property type="component" value="Unassembled WGS sequence"/>
</dbReference>
<dbReference type="RefSeq" id="WP_086898487.1">
    <property type="nucleotide sequence ID" value="NZ_JAIMFT010000031.1"/>
</dbReference>
<feature type="chain" id="PRO_5012806807" evidence="1">
    <location>
        <begin position="27"/>
        <end position="59"/>
    </location>
</feature>